<feature type="chain" id="PRO_5022103448" evidence="1">
    <location>
        <begin position="17"/>
        <end position="227"/>
    </location>
</feature>
<dbReference type="AlphaFoldDB" id="A0A564YJ50"/>
<protein>
    <submittedName>
        <fullName evidence="2">Uncharacterized protein</fullName>
    </submittedName>
</protein>
<evidence type="ECO:0000313" key="3">
    <source>
        <dbReference type="Proteomes" id="UP000321570"/>
    </source>
</evidence>
<sequence>MHSFVLLVTAIIVSNGMPVVIDSSPEIEMSHEPPVHATGVDIQQTTAETIAVASNGNPKTSFTPVGTEITHFSNPMTTEDEIHQSSLTDFGSEQSTTSTESNGLDKTENFVTDETYSESFVGDDLSPFTDFLHQTEETSISSSPPALYISSQNDDGGWTLSDVDDPTTAGTKMGLEFNTSPIPPCARKRDNENLDDNGFLMSSVKPNVGLAYEEETTDPYRIGTEHF</sequence>
<evidence type="ECO:0000313" key="2">
    <source>
        <dbReference type="EMBL" id="VUZ46564.1"/>
    </source>
</evidence>
<accession>A0A564YJ50</accession>
<gene>
    <name evidence="2" type="ORF">WMSIL1_LOCUS6646</name>
</gene>
<keyword evidence="1" id="KW-0732">Signal</keyword>
<evidence type="ECO:0000256" key="1">
    <source>
        <dbReference type="SAM" id="SignalP"/>
    </source>
</evidence>
<reference evidence="2 3" key="1">
    <citation type="submission" date="2019-07" db="EMBL/GenBank/DDBJ databases">
        <authorList>
            <person name="Jastrzebski P J."/>
            <person name="Paukszto L."/>
            <person name="Jastrzebski P J."/>
        </authorList>
    </citation>
    <scope>NUCLEOTIDE SEQUENCE [LARGE SCALE GENOMIC DNA]</scope>
    <source>
        <strain evidence="2 3">WMS-il1</strain>
    </source>
</reference>
<name>A0A564YJ50_HYMDI</name>
<dbReference type="Proteomes" id="UP000321570">
    <property type="component" value="Unassembled WGS sequence"/>
</dbReference>
<dbReference type="EMBL" id="CABIJS010000222">
    <property type="protein sequence ID" value="VUZ46564.1"/>
    <property type="molecule type" value="Genomic_DNA"/>
</dbReference>
<keyword evidence="3" id="KW-1185">Reference proteome</keyword>
<proteinExistence type="predicted"/>
<feature type="signal peptide" evidence="1">
    <location>
        <begin position="1"/>
        <end position="16"/>
    </location>
</feature>
<organism evidence="2 3">
    <name type="scientific">Hymenolepis diminuta</name>
    <name type="common">Rat tapeworm</name>
    <dbReference type="NCBI Taxonomy" id="6216"/>
    <lineage>
        <taxon>Eukaryota</taxon>
        <taxon>Metazoa</taxon>
        <taxon>Spiralia</taxon>
        <taxon>Lophotrochozoa</taxon>
        <taxon>Platyhelminthes</taxon>
        <taxon>Cestoda</taxon>
        <taxon>Eucestoda</taxon>
        <taxon>Cyclophyllidea</taxon>
        <taxon>Hymenolepididae</taxon>
        <taxon>Hymenolepis</taxon>
    </lineage>
</organism>